<organism evidence="4 5">
    <name type="scientific">Synaphobranchus kaupii</name>
    <name type="common">Kaup's arrowtooth eel</name>
    <dbReference type="NCBI Taxonomy" id="118154"/>
    <lineage>
        <taxon>Eukaryota</taxon>
        <taxon>Metazoa</taxon>
        <taxon>Chordata</taxon>
        <taxon>Craniata</taxon>
        <taxon>Vertebrata</taxon>
        <taxon>Euteleostomi</taxon>
        <taxon>Actinopterygii</taxon>
        <taxon>Neopterygii</taxon>
        <taxon>Teleostei</taxon>
        <taxon>Anguilliformes</taxon>
        <taxon>Synaphobranchidae</taxon>
        <taxon>Synaphobranchus</taxon>
    </lineage>
</organism>
<dbReference type="EC" id="3.1.26.4" evidence="2"/>
<evidence type="ECO:0000259" key="3">
    <source>
        <dbReference type="Pfam" id="PF00078"/>
    </source>
</evidence>
<proteinExistence type="inferred from homology"/>
<dbReference type="InterPro" id="IPR043502">
    <property type="entry name" value="DNA/RNA_pol_sf"/>
</dbReference>
<dbReference type="PANTHER" id="PTHR47331">
    <property type="entry name" value="PHD-TYPE DOMAIN-CONTAINING PROTEIN"/>
    <property type="match status" value="1"/>
</dbReference>
<dbReference type="InterPro" id="IPR000477">
    <property type="entry name" value="RT_dom"/>
</dbReference>
<evidence type="ECO:0000256" key="2">
    <source>
        <dbReference type="ARBA" id="ARBA00012180"/>
    </source>
</evidence>
<gene>
    <name evidence="4" type="ORF">SKAU_G00238390</name>
</gene>
<sequence length="263" mass="30228">MRQMVERTEEPDLYIASVQCPLPEPEQQLNQPGSHQTGWLRSLLHGLVRPHHLWYQTQTVREKEVTRSKRDQEAISLLESKTMRVEVDGVLRYATPLLRMKTMPHLRAAKEAEFLLTSEGRRNGGNLNEWLLPGPTLLGVLLRFWEHTVAFTSDIKGMFHQVQLLPEDRSLLRLIWRDMKRDAPVSVYEWTVLPFGTTCSPCCATFALQRHVLTNSKPEEDVCTAIERHFYVDNWLQSLTTAETAKDLVDKQRALLVAGGFAL</sequence>
<comment type="similarity">
    <text evidence="1">Belongs to the beta type-B retroviral polymerase family. HERV class-II K(HML-2) pol subfamily.</text>
</comment>
<dbReference type="OrthoDB" id="10064741at2759"/>
<comment type="caution">
    <text evidence="4">The sequence shown here is derived from an EMBL/GenBank/DDBJ whole genome shotgun (WGS) entry which is preliminary data.</text>
</comment>
<evidence type="ECO:0000313" key="5">
    <source>
        <dbReference type="Proteomes" id="UP001152622"/>
    </source>
</evidence>
<dbReference type="Pfam" id="PF00078">
    <property type="entry name" value="RVT_1"/>
    <property type="match status" value="1"/>
</dbReference>
<dbReference type="PANTHER" id="PTHR47331:SF5">
    <property type="entry name" value="RIBONUCLEASE H"/>
    <property type="match status" value="1"/>
</dbReference>
<dbReference type="AlphaFoldDB" id="A0A9Q1F753"/>
<protein>
    <recommendedName>
        <fullName evidence="2">ribonuclease H</fullName>
        <ecNumber evidence="2">3.1.26.4</ecNumber>
    </recommendedName>
</protein>
<dbReference type="EMBL" id="JAINUF010000008">
    <property type="protein sequence ID" value="KAJ8352363.1"/>
    <property type="molecule type" value="Genomic_DNA"/>
</dbReference>
<dbReference type="InterPro" id="IPR043128">
    <property type="entry name" value="Rev_trsase/Diguanyl_cyclase"/>
</dbReference>
<evidence type="ECO:0000256" key="1">
    <source>
        <dbReference type="ARBA" id="ARBA00010879"/>
    </source>
</evidence>
<feature type="domain" description="Reverse transcriptase" evidence="3">
    <location>
        <begin position="145"/>
        <end position="255"/>
    </location>
</feature>
<reference evidence="4" key="1">
    <citation type="journal article" date="2023" name="Science">
        <title>Genome structures resolve the early diversification of teleost fishes.</title>
        <authorList>
            <person name="Parey E."/>
            <person name="Louis A."/>
            <person name="Montfort J."/>
            <person name="Bouchez O."/>
            <person name="Roques C."/>
            <person name="Iampietro C."/>
            <person name="Lluch J."/>
            <person name="Castinel A."/>
            <person name="Donnadieu C."/>
            <person name="Desvignes T."/>
            <person name="Floi Bucao C."/>
            <person name="Jouanno E."/>
            <person name="Wen M."/>
            <person name="Mejri S."/>
            <person name="Dirks R."/>
            <person name="Jansen H."/>
            <person name="Henkel C."/>
            <person name="Chen W.J."/>
            <person name="Zahm M."/>
            <person name="Cabau C."/>
            <person name="Klopp C."/>
            <person name="Thompson A.W."/>
            <person name="Robinson-Rechavi M."/>
            <person name="Braasch I."/>
            <person name="Lecointre G."/>
            <person name="Bobe J."/>
            <person name="Postlethwait J.H."/>
            <person name="Berthelot C."/>
            <person name="Roest Crollius H."/>
            <person name="Guiguen Y."/>
        </authorList>
    </citation>
    <scope>NUCLEOTIDE SEQUENCE</scope>
    <source>
        <strain evidence="4">WJC10195</strain>
    </source>
</reference>
<dbReference type="Proteomes" id="UP001152622">
    <property type="component" value="Chromosome 8"/>
</dbReference>
<dbReference type="Gene3D" id="3.10.10.10">
    <property type="entry name" value="HIV Type 1 Reverse Transcriptase, subunit A, domain 1"/>
    <property type="match status" value="1"/>
</dbReference>
<keyword evidence="5" id="KW-1185">Reference proteome</keyword>
<accession>A0A9Q1F753</accession>
<name>A0A9Q1F753_SYNKA</name>
<evidence type="ECO:0000313" key="4">
    <source>
        <dbReference type="EMBL" id="KAJ8352363.1"/>
    </source>
</evidence>
<dbReference type="SUPFAM" id="SSF56672">
    <property type="entry name" value="DNA/RNA polymerases"/>
    <property type="match status" value="1"/>
</dbReference>
<dbReference type="Gene3D" id="3.30.70.270">
    <property type="match status" value="1"/>
</dbReference>